<sequence length="371" mass="38451">MTRVLLSPPDIGPLEEEYVLRALRSDWPAPGGPEVARFEDELAASAGVPHVVAVSSGTAALHLALLAAGIGPGDEVAVPTLTFAATVHAVRYTGARPVLVDVDPADGTLDPELLADVLAARPAVRAVVPVDLFGRCADHARLEPACAAAGAALVVDAAESLGAARHGVPAGAAGRAAAFSFNGNKIITTSGGGAVATADAALADRCRHLANQARLPVPHYEHDELGYNYRLSALLAALGRAQLRRLPELLKRRRAIRERYVAALAGRPGVRLPGADDPDANCWLTPLLVDPADAGWTAGALAAHLAAAGVETRPMWRPMHRQPANAGLPAYRTGVADRWAATGLMLPNGSATDDAALDHLFGALRAFPGWA</sequence>
<proteinExistence type="inferred from homology"/>
<comment type="cofactor">
    <cofactor evidence="1">
        <name>pyridoxal 5'-phosphate</name>
        <dbReference type="ChEBI" id="CHEBI:597326"/>
    </cofactor>
</comment>
<dbReference type="Gene3D" id="3.40.640.10">
    <property type="entry name" value="Type I PLP-dependent aspartate aminotransferase-like (Major domain)"/>
    <property type="match status" value="1"/>
</dbReference>
<dbReference type="GO" id="GO:0030170">
    <property type="term" value="F:pyridoxal phosphate binding"/>
    <property type="evidence" value="ECO:0007669"/>
    <property type="project" value="TreeGrafter"/>
</dbReference>
<dbReference type="EMBL" id="BMQB01000004">
    <property type="protein sequence ID" value="GGJ91550.1"/>
    <property type="molecule type" value="Genomic_DNA"/>
</dbReference>
<feature type="modified residue" description="N6-(pyridoxal phosphate)lysine" evidence="3">
    <location>
        <position position="185"/>
    </location>
</feature>
<gene>
    <name evidence="5" type="ORF">GCM10010123_21690</name>
</gene>
<feature type="active site" description="Proton acceptor" evidence="2">
    <location>
        <position position="185"/>
    </location>
</feature>
<dbReference type="PANTHER" id="PTHR30244">
    <property type="entry name" value="TRANSAMINASE"/>
    <property type="match status" value="1"/>
</dbReference>
<reference evidence="5" key="2">
    <citation type="submission" date="2020-09" db="EMBL/GenBank/DDBJ databases">
        <authorList>
            <person name="Sun Q."/>
            <person name="Ohkuma M."/>
        </authorList>
    </citation>
    <scope>NUCLEOTIDE SEQUENCE</scope>
    <source>
        <strain evidence="5">JCM 3090</strain>
    </source>
</reference>
<protein>
    <submittedName>
        <fullName evidence="5">Pyridoxal-5'-phosphate-dependent protein</fullName>
    </submittedName>
</protein>
<dbReference type="SUPFAM" id="SSF53383">
    <property type="entry name" value="PLP-dependent transferases"/>
    <property type="match status" value="1"/>
</dbReference>
<evidence type="ECO:0000313" key="5">
    <source>
        <dbReference type="EMBL" id="GGJ91550.1"/>
    </source>
</evidence>
<dbReference type="RefSeq" id="WP_189169968.1">
    <property type="nucleotide sequence ID" value="NZ_BMQB01000004.1"/>
</dbReference>
<dbReference type="PANTHER" id="PTHR30244:SF34">
    <property type="entry name" value="DTDP-4-AMINO-4,6-DIDEOXYGALACTOSE TRANSAMINASE"/>
    <property type="match status" value="1"/>
</dbReference>
<accession>A0A8J3B7R4</accession>
<comment type="similarity">
    <text evidence="4">Belongs to the DegT/DnrJ/EryC1 family.</text>
</comment>
<evidence type="ECO:0000313" key="6">
    <source>
        <dbReference type="Proteomes" id="UP000649739"/>
    </source>
</evidence>
<dbReference type="InterPro" id="IPR015421">
    <property type="entry name" value="PyrdxlP-dep_Trfase_major"/>
</dbReference>
<dbReference type="Gene3D" id="3.90.1150.10">
    <property type="entry name" value="Aspartate Aminotransferase, domain 1"/>
    <property type="match status" value="1"/>
</dbReference>
<dbReference type="AlphaFoldDB" id="A0A8J3B7R4"/>
<comment type="caution">
    <text evidence="5">The sequence shown here is derived from an EMBL/GenBank/DDBJ whole genome shotgun (WGS) entry which is preliminary data.</text>
</comment>
<dbReference type="Pfam" id="PF01041">
    <property type="entry name" value="DegT_DnrJ_EryC1"/>
    <property type="match status" value="1"/>
</dbReference>
<dbReference type="GO" id="GO:0000271">
    <property type="term" value="P:polysaccharide biosynthetic process"/>
    <property type="evidence" value="ECO:0007669"/>
    <property type="project" value="TreeGrafter"/>
</dbReference>
<evidence type="ECO:0000256" key="1">
    <source>
        <dbReference type="ARBA" id="ARBA00001933"/>
    </source>
</evidence>
<evidence type="ECO:0000256" key="4">
    <source>
        <dbReference type="RuleBase" id="RU004508"/>
    </source>
</evidence>
<name>A0A8J3B7R4_9ACTN</name>
<dbReference type="PIRSF" id="PIRSF000390">
    <property type="entry name" value="PLP_StrS"/>
    <property type="match status" value="1"/>
</dbReference>
<reference evidence="5" key="1">
    <citation type="journal article" date="2014" name="Int. J. Syst. Evol. Microbiol.">
        <title>Complete genome sequence of Corynebacterium casei LMG S-19264T (=DSM 44701T), isolated from a smear-ripened cheese.</title>
        <authorList>
            <consortium name="US DOE Joint Genome Institute (JGI-PGF)"/>
            <person name="Walter F."/>
            <person name="Albersmeier A."/>
            <person name="Kalinowski J."/>
            <person name="Ruckert C."/>
        </authorList>
    </citation>
    <scope>NUCLEOTIDE SEQUENCE</scope>
    <source>
        <strain evidence="5">JCM 3090</strain>
    </source>
</reference>
<dbReference type="InterPro" id="IPR000653">
    <property type="entry name" value="DegT/StrS_aminotransferase"/>
</dbReference>
<keyword evidence="6" id="KW-1185">Reference proteome</keyword>
<dbReference type="InterPro" id="IPR015422">
    <property type="entry name" value="PyrdxlP-dep_Trfase_small"/>
</dbReference>
<evidence type="ECO:0000256" key="3">
    <source>
        <dbReference type="PIRSR" id="PIRSR000390-2"/>
    </source>
</evidence>
<dbReference type="Proteomes" id="UP000649739">
    <property type="component" value="Unassembled WGS sequence"/>
</dbReference>
<dbReference type="GO" id="GO:0008483">
    <property type="term" value="F:transaminase activity"/>
    <property type="evidence" value="ECO:0007669"/>
    <property type="project" value="TreeGrafter"/>
</dbReference>
<organism evidence="5 6">
    <name type="scientific">Pilimelia anulata</name>
    <dbReference type="NCBI Taxonomy" id="53371"/>
    <lineage>
        <taxon>Bacteria</taxon>
        <taxon>Bacillati</taxon>
        <taxon>Actinomycetota</taxon>
        <taxon>Actinomycetes</taxon>
        <taxon>Micromonosporales</taxon>
        <taxon>Micromonosporaceae</taxon>
        <taxon>Pilimelia</taxon>
    </lineage>
</organism>
<dbReference type="InterPro" id="IPR015424">
    <property type="entry name" value="PyrdxlP-dep_Trfase"/>
</dbReference>
<evidence type="ECO:0000256" key="2">
    <source>
        <dbReference type="PIRSR" id="PIRSR000390-1"/>
    </source>
</evidence>
<keyword evidence="3 4" id="KW-0663">Pyridoxal phosphate</keyword>